<name>A0A6J6DHA2_9ZZZZ</name>
<evidence type="ECO:0000259" key="2">
    <source>
        <dbReference type="SMART" id="SM00822"/>
    </source>
</evidence>
<comment type="similarity">
    <text evidence="1">Belongs to the short-chain dehydrogenases/reductases (SDR) family.</text>
</comment>
<evidence type="ECO:0000313" key="4">
    <source>
        <dbReference type="EMBL" id="CAB4566753.1"/>
    </source>
</evidence>
<dbReference type="PANTHER" id="PTHR43943">
    <property type="entry name" value="DEHYDROGENASE/REDUCTASE (SDR FAMILY) MEMBER 4"/>
    <property type="match status" value="1"/>
</dbReference>
<accession>A0A6J6DHA2</accession>
<dbReference type="SUPFAM" id="SSF51735">
    <property type="entry name" value="NAD(P)-binding Rossmann-fold domains"/>
    <property type="match status" value="1"/>
</dbReference>
<proteinExistence type="inferred from homology"/>
<dbReference type="InterPro" id="IPR002347">
    <property type="entry name" value="SDR_fam"/>
</dbReference>
<evidence type="ECO:0000313" key="3">
    <source>
        <dbReference type="EMBL" id="CAB4563547.1"/>
    </source>
</evidence>
<dbReference type="AlphaFoldDB" id="A0A6J6DHA2"/>
<dbReference type="EMBL" id="CAEZVV010000002">
    <property type="protein sequence ID" value="CAB4633676.1"/>
    <property type="molecule type" value="Genomic_DNA"/>
</dbReference>
<dbReference type="SMART" id="SM00822">
    <property type="entry name" value="PKS_KR"/>
    <property type="match status" value="1"/>
</dbReference>
<feature type="domain" description="Ketoreductase" evidence="2">
    <location>
        <begin position="12"/>
        <end position="230"/>
    </location>
</feature>
<organism evidence="3">
    <name type="scientific">freshwater metagenome</name>
    <dbReference type="NCBI Taxonomy" id="449393"/>
    <lineage>
        <taxon>unclassified sequences</taxon>
        <taxon>metagenomes</taxon>
        <taxon>ecological metagenomes</taxon>
    </lineage>
</organism>
<dbReference type="EMBL" id="CAEZXE010000003">
    <property type="protein sequence ID" value="CAB4666135.1"/>
    <property type="molecule type" value="Genomic_DNA"/>
</dbReference>
<dbReference type="Pfam" id="PF13561">
    <property type="entry name" value="adh_short_C2"/>
    <property type="match status" value="1"/>
</dbReference>
<dbReference type="Gene3D" id="3.40.50.720">
    <property type="entry name" value="NAD(P)-binding Rossmann-like Domain"/>
    <property type="match status" value="1"/>
</dbReference>
<protein>
    <submittedName>
        <fullName evidence="3">Unannotated protein</fullName>
    </submittedName>
</protein>
<evidence type="ECO:0000313" key="6">
    <source>
        <dbReference type="EMBL" id="CAB4666135.1"/>
    </source>
</evidence>
<sequence>MADAPLNILEGRVVIITGGTRGIGIGIARHLGALGAKITITGRKPERLAEAIALLESENVECLGLVADVADRGRAFEVVDETLAQFGRLDGLVLNAQSFRPVTPLLDVTESDMNLLFDTGPKGALWLMQAAQPHMAANSWGRIVTMGTSMGLTGASGYGPYAASNEAIRSLTRTAAREWGRDGITVNCVLPASAGHRAPVAGSDPAREAAFASMYNDNPVGRDGDAIEDIGPAVAFLLSDGSRYVTGQTISVDGGGIMRP</sequence>
<gene>
    <name evidence="3" type="ORF">UFOPK1603_00736</name>
    <name evidence="4" type="ORF">UFOPK1711_00258</name>
    <name evidence="5" type="ORF">UFOPK2143_00077</name>
    <name evidence="6" type="ORF">UFOPK2350_00064</name>
</gene>
<dbReference type="EMBL" id="CAEZTG010000053">
    <property type="protein sequence ID" value="CAB4563547.1"/>
    <property type="molecule type" value="Genomic_DNA"/>
</dbReference>
<reference evidence="3" key="1">
    <citation type="submission" date="2020-05" db="EMBL/GenBank/DDBJ databases">
        <authorList>
            <person name="Chiriac C."/>
            <person name="Salcher M."/>
            <person name="Ghai R."/>
            <person name="Kavagutti S V."/>
        </authorList>
    </citation>
    <scope>NUCLEOTIDE SEQUENCE</scope>
</reference>
<dbReference type="CDD" id="cd05233">
    <property type="entry name" value="SDR_c"/>
    <property type="match status" value="1"/>
</dbReference>
<dbReference type="FunFam" id="3.40.50.720:FF:000084">
    <property type="entry name" value="Short-chain dehydrogenase reductase"/>
    <property type="match status" value="1"/>
</dbReference>
<dbReference type="InterPro" id="IPR057326">
    <property type="entry name" value="KR_dom"/>
</dbReference>
<dbReference type="EMBL" id="CAEZTR010000009">
    <property type="protein sequence ID" value="CAB4566753.1"/>
    <property type="molecule type" value="Genomic_DNA"/>
</dbReference>
<dbReference type="PANTHER" id="PTHR43943:SF2">
    <property type="entry name" value="DEHYDROGENASE_REDUCTASE 4"/>
    <property type="match status" value="1"/>
</dbReference>
<dbReference type="InterPro" id="IPR036291">
    <property type="entry name" value="NAD(P)-bd_dom_sf"/>
</dbReference>
<evidence type="ECO:0000313" key="5">
    <source>
        <dbReference type="EMBL" id="CAB4633676.1"/>
    </source>
</evidence>
<evidence type="ECO:0000256" key="1">
    <source>
        <dbReference type="ARBA" id="ARBA00006484"/>
    </source>
</evidence>
<dbReference type="PRINTS" id="PR00081">
    <property type="entry name" value="GDHRDH"/>
</dbReference>